<dbReference type="GO" id="GO:0043565">
    <property type="term" value="F:sequence-specific DNA binding"/>
    <property type="evidence" value="ECO:0007669"/>
    <property type="project" value="TreeGrafter"/>
</dbReference>
<name>I3VY08_THESW</name>
<dbReference type="AlphaFoldDB" id="I3VY08"/>
<dbReference type="PRINTS" id="PR00505">
    <property type="entry name" value="D12N6MTFRASE"/>
</dbReference>
<dbReference type="PIRSF" id="PIRSF000398">
    <property type="entry name" value="M_m6A_EcoRV"/>
    <property type="match status" value="1"/>
</dbReference>
<dbReference type="Proteomes" id="UP000006178">
    <property type="component" value="Chromosome"/>
</dbReference>
<dbReference type="SUPFAM" id="SSF53335">
    <property type="entry name" value="S-adenosyl-L-methionine-dependent methyltransferases"/>
    <property type="match status" value="1"/>
</dbReference>
<proteinExistence type="inferred from homology"/>
<evidence type="ECO:0000256" key="6">
    <source>
        <dbReference type="ARBA" id="ARBA00047942"/>
    </source>
</evidence>
<dbReference type="KEGG" id="tsh:Tsac_2405"/>
<evidence type="ECO:0000256" key="1">
    <source>
        <dbReference type="ARBA" id="ARBA00006594"/>
    </source>
</evidence>
<evidence type="ECO:0000256" key="3">
    <source>
        <dbReference type="ARBA" id="ARBA00022603"/>
    </source>
</evidence>
<dbReference type="InterPro" id="IPR012263">
    <property type="entry name" value="M_m6A_EcoRV"/>
</dbReference>
<dbReference type="PATRIC" id="fig|1094508.3.peg.2439"/>
<dbReference type="GO" id="GO:0006298">
    <property type="term" value="P:mismatch repair"/>
    <property type="evidence" value="ECO:0007669"/>
    <property type="project" value="TreeGrafter"/>
</dbReference>
<protein>
    <recommendedName>
        <fullName evidence="2">site-specific DNA-methyltransferase (adenine-specific)</fullName>
        <ecNumber evidence="2">2.1.1.72</ecNumber>
    </recommendedName>
</protein>
<keyword evidence="3 7" id="KW-0489">Methyltransferase</keyword>
<dbReference type="GO" id="GO:0009307">
    <property type="term" value="P:DNA restriction-modification system"/>
    <property type="evidence" value="ECO:0007669"/>
    <property type="project" value="InterPro"/>
</dbReference>
<dbReference type="Pfam" id="PF02086">
    <property type="entry name" value="MethyltransfD12"/>
    <property type="match status" value="1"/>
</dbReference>
<dbReference type="Gene3D" id="3.40.50.150">
    <property type="entry name" value="Vaccinia Virus protein VP39"/>
    <property type="match status" value="1"/>
</dbReference>
<dbReference type="GO" id="GO:0009007">
    <property type="term" value="F:site-specific DNA-methyltransferase (adenine-specific) activity"/>
    <property type="evidence" value="ECO:0007669"/>
    <property type="project" value="UniProtKB-EC"/>
</dbReference>
<dbReference type="GO" id="GO:1904047">
    <property type="term" value="F:S-adenosyl-L-methionine binding"/>
    <property type="evidence" value="ECO:0007669"/>
    <property type="project" value="TreeGrafter"/>
</dbReference>
<evidence type="ECO:0000256" key="4">
    <source>
        <dbReference type="ARBA" id="ARBA00022679"/>
    </source>
</evidence>
<dbReference type="BioCyc" id="TSAC1094508:GLMA-2435-MONOMER"/>
<dbReference type="STRING" id="1094508.Tsac_2405"/>
<dbReference type="Gene3D" id="1.10.1020.10">
    <property type="entry name" value="Adenine-specific Methyltransferase, Domain 2"/>
    <property type="match status" value="1"/>
</dbReference>
<evidence type="ECO:0000256" key="5">
    <source>
        <dbReference type="ARBA" id="ARBA00022691"/>
    </source>
</evidence>
<gene>
    <name evidence="7" type="ordered locus">Tsac_2405</name>
</gene>
<evidence type="ECO:0000313" key="8">
    <source>
        <dbReference type="Proteomes" id="UP000006178"/>
    </source>
</evidence>
<dbReference type="GO" id="GO:0032259">
    <property type="term" value="P:methylation"/>
    <property type="evidence" value="ECO:0007669"/>
    <property type="project" value="UniProtKB-KW"/>
</dbReference>
<dbReference type="PANTHER" id="PTHR30481:SF2">
    <property type="entry name" value="SITE-SPECIFIC DNA-METHYLTRANSFERASE (ADENINE-SPECIFIC)"/>
    <property type="match status" value="1"/>
</dbReference>
<keyword evidence="8" id="KW-1185">Reference proteome</keyword>
<dbReference type="REBASE" id="48906">
    <property type="entry name" value="M.Tsa485ORF2405P"/>
</dbReference>
<dbReference type="InterPro" id="IPR012327">
    <property type="entry name" value="MeTrfase_D12"/>
</dbReference>
<sequence length="286" mass="33382">MSSMRTYTPLRYPGGKNKLTGYVKKIIIANNLKGCIYIEPFAGGAAIALALLIDGYASEIIINDIDKSIYAFWYSVLNHTDELCYLIENTPINIDQWHKQKDIQRHKDSANLLELGFSTFFLNRTNRSGILKAGVIGGLEQNGKYKMDCRFNKKRLINQIRYISKYKNNIKIFNMDTIQLLDVVLPKIETKSFIFFDPPYYNKGSTLYVNYYNHEDHLKLSKKIGQIKEHCWIVTYDYVKAISKMYSQYFQTTYKLNYTAQRKYTGYEIMIYSNNLNIPKECKSVI</sequence>
<keyword evidence="4" id="KW-0808">Transferase</keyword>
<reference evidence="7 8" key="1">
    <citation type="journal article" date="2014" name="Appl. Environ. Microbiol.">
        <title>Profile of Secreted Hydrolases, Associated Proteins, and SlpA in Thermoanaerobacterium saccharolyticum during the Degradation of Hemicellulose.</title>
        <authorList>
            <person name="Currie D.H."/>
            <person name="Guss A.M."/>
            <person name="Herring C.D."/>
            <person name="Giannone R.J."/>
            <person name="Johnson C.M."/>
            <person name="Lankford P.K."/>
            <person name="Brown S.D."/>
            <person name="Hettich R.L."/>
            <person name="Lynd L.R."/>
        </authorList>
    </citation>
    <scope>NUCLEOTIDE SEQUENCE [LARGE SCALE GENOMIC DNA]</scope>
    <source>
        <strain evidence="8">DSM 8691 / JW/SL-YS485</strain>
    </source>
</reference>
<evidence type="ECO:0000256" key="2">
    <source>
        <dbReference type="ARBA" id="ARBA00011900"/>
    </source>
</evidence>
<dbReference type="FunFam" id="1.10.1020.10:FF:000002">
    <property type="entry name" value="D12 Class N6 Adenine-Specific DNA Methyltransferase"/>
    <property type="match status" value="1"/>
</dbReference>
<keyword evidence="5" id="KW-0949">S-adenosyl-L-methionine</keyword>
<dbReference type="PANTHER" id="PTHR30481">
    <property type="entry name" value="DNA ADENINE METHYLASE"/>
    <property type="match status" value="1"/>
</dbReference>
<organism evidence="7 8">
    <name type="scientific">Thermoanaerobacterium saccharolyticum (strain DSM 8691 / JW/SL-YS485)</name>
    <dbReference type="NCBI Taxonomy" id="1094508"/>
    <lineage>
        <taxon>Bacteria</taxon>
        <taxon>Bacillati</taxon>
        <taxon>Bacillota</taxon>
        <taxon>Clostridia</taxon>
        <taxon>Thermoanaerobacterales</taxon>
        <taxon>Thermoanaerobacteraceae</taxon>
        <taxon>Thermoanaerobacterium</taxon>
    </lineage>
</organism>
<dbReference type="EC" id="2.1.1.72" evidence="2"/>
<comment type="similarity">
    <text evidence="1">Belongs to the N(4)/N(6)-methyltransferase family.</text>
</comment>
<dbReference type="InterPro" id="IPR029063">
    <property type="entry name" value="SAM-dependent_MTases_sf"/>
</dbReference>
<evidence type="ECO:0000313" key="7">
    <source>
        <dbReference type="EMBL" id="AFK87403.1"/>
    </source>
</evidence>
<dbReference type="RefSeq" id="WP_014759239.1">
    <property type="nucleotide sequence ID" value="NC_017992.1"/>
</dbReference>
<dbReference type="InterPro" id="IPR023095">
    <property type="entry name" value="Ade_MeTrfase_dom_2"/>
</dbReference>
<dbReference type="eggNOG" id="COG0338">
    <property type="taxonomic scope" value="Bacteria"/>
</dbReference>
<dbReference type="EMBL" id="CP003184">
    <property type="protein sequence ID" value="AFK87403.1"/>
    <property type="molecule type" value="Genomic_DNA"/>
</dbReference>
<comment type="catalytic activity">
    <reaction evidence="6">
        <text>a 2'-deoxyadenosine in DNA + S-adenosyl-L-methionine = an N(6)-methyl-2'-deoxyadenosine in DNA + S-adenosyl-L-homocysteine + H(+)</text>
        <dbReference type="Rhea" id="RHEA:15197"/>
        <dbReference type="Rhea" id="RHEA-COMP:12418"/>
        <dbReference type="Rhea" id="RHEA-COMP:12419"/>
        <dbReference type="ChEBI" id="CHEBI:15378"/>
        <dbReference type="ChEBI" id="CHEBI:57856"/>
        <dbReference type="ChEBI" id="CHEBI:59789"/>
        <dbReference type="ChEBI" id="CHEBI:90615"/>
        <dbReference type="ChEBI" id="CHEBI:90616"/>
        <dbReference type="EC" id="2.1.1.72"/>
    </reaction>
</comment>
<accession>I3VY08</accession>